<accession>A0ACB8DFU1</accession>
<name>A0ACB8DFU1_DERSI</name>
<sequence>MDTTITRKRSRPSELGSDDEGASRKVQAVGTAPHNASTTQLPPHVTGEDDRHLTLASGITTEGEFQQCYFVRHTTAPPFPVPPASPSRRRSPRCLELKEVRVNTKKNIVTADAASPEWTEHLLATSEIAGMPVTARLPTDRTQSSGVVQGVHGNYADEDLLAAVSSKVRVVAPKRQGTTLVLRFAAPYPPPPARIYLFSMPFEVRPSRPRPLQCLRCGCYGHATATCQRPVRCLRCGGPHQTESCCSSRVRCLHCGGPHPADSPNCQLWQRERRLATIKASAPTHLSHREAQAVLRATPTSSVAAASGPPRVTPTGGKTYAAALGAPDKEATTSINHPQPRLQQHVQQAGAKKRGSIKLGPSPKEAPNVKNLPEPSLHSKQPAV</sequence>
<evidence type="ECO:0000313" key="2">
    <source>
        <dbReference type="Proteomes" id="UP000821865"/>
    </source>
</evidence>
<reference evidence="1" key="1">
    <citation type="submission" date="2020-05" db="EMBL/GenBank/DDBJ databases">
        <title>Large-scale comparative analyses of tick genomes elucidate their genetic diversity and vector capacities.</title>
        <authorList>
            <person name="Jia N."/>
            <person name="Wang J."/>
            <person name="Shi W."/>
            <person name="Du L."/>
            <person name="Sun Y."/>
            <person name="Zhan W."/>
            <person name="Jiang J."/>
            <person name="Wang Q."/>
            <person name="Zhang B."/>
            <person name="Ji P."/>
            <person name="Sakyi L.B."/>
            <person name="Cui X."/>
            <person name="Yuan T."/>
            <person name="Jiang B."/>
            <person name="Yang W."/>
            <person name="Lam T.T.-Y."/>
            <person name="Chang Q."/>
            <person name="Ding S."/>
            <person name="Wang X."/>
            <person name="Zhu J."/>
            <person name="Ruan X."/>
            <person name="Zhao L."/>
            <person name="Wei J."/>
            <person name="Que T."/>
            <person name="Du C."/>
            <person name="Cheng J."/>
            <person name="Dai P."/>
            <person name="Han X."/>
            <person name="Huang E."/>
            <person name="Gao Y."/>
            <person name="Liu J."/>
            <person name="Shao H."/>
            <person name="Ye R."/>
            <person name="Li L."/>
            <person name="Wei W."/>
            <person name="Wang X."/>
            <person name="Wang C."/>
            <person name="Yang T."/>
            <person name="Huo Q."/>
            <person name="Li W."/>
            <person name="Guo W."/>
            <person name="Chen H."/>
            <person name="Zhou L."/>
            <person name="Ni X."/>
            <person name="Tian J."/>
            <person name="Zhou Y."/>
            <person name="Sheng Y."/>
            <person name="Liu T."/>
            <person name="Pan Y."/>
            <person name="Xia L."/>
            <person name="Li J."/>
            <person name="Zhao F."/>
            <person name="Cao W."/>
        </authorList>
    </citation>
    <scope>NUCLEOTIDE SEQUENCE</scope>
    <source>
        <strain evidence="1">Dsil-2018</strain>
    </source>
</reference>
<proteinExistence type="predicted"/>
<dbReference type="EMBL" id="CM023471">
    <property type="protein sequence ID" value="KAH7966751.1"/>
    <property type="molecule type" value="Genomic_DNA"/>
</dbReference>
<protein>
    <submittedName>
        <fullName evidence="1">Uncharacterized protein</fullName>
    </submittedName>
</protein>
<gene>
    <name evidence="1" type="ORF">HPB49_019193</name>
</gene>
<evidence type="ECO:0000313" key="1">
    <source>
        <dbReference type="EMBL" id="KAH7966751.1"/>
    </source>
</evidence>
<dbReference type="Proteomes" id="UP000821865">
    <property type="component" value="Chromosome 2"/>
</dbReference>
<organism evidence="1 2">
    <name type="scientific">Dermacentor silvarum</name>
    <name type="common">Tick</name>
    <dbReference type="NCBI Taxonomy" id="543639"/>
    <lineage>
        <taxon>Eukaryota</taxon>
        <taxon>Metazoa</taxon>
        <taxon>Ecdysozoa</taxon>
        <taxon>Arthropoda</taxon>
        <taxon>Chelicerata</taxon>
        <taxon>Arachnida</taxon>
        <taxon>Acari</taxon>
        <taxon>Parasitiformes</taxon>
        <taxon>Ixodida</taxon>
        <taxon>Ixodoidea</taxon>
        <taxon>Ixodidae</taxon>
        <taxon>Rhipicephalinae</taxon>
        <taxon>Dermacentor</taxon>
    </lineage>
</organism>
<comment type="caution">
    <text evidence="1">The sequence shown here is derived from an EMBL/GenBank/DDBJ whole genome shotgun (WGS) entry which is preliminary data.</text>
</comment>
<keyword evidence="2" id="KW-1185">Reference proteome</keyword>